<feature type="transmembrane region" description="Helical" evidence="1">
    <location>
        <begin position="244"/>
        <end position="264"/>
    </location>
</feature>
<keyword evidence="1" id="KW-0812">Transmembrane</keyword>
<proteinExistence type="predicted"/>
<dbReference type="RefSeq" id="WP_239157063.1">
    <property type="nucleotide sequence ID" value="NZ_AP023355.1"/>
</dbReference>
<dbReference type="PANTHER" id="PTHR36832:SF2">
    <property type="entry name" value="INTEGRAL MEMBRANE PROTEIN"/>
    <property type="match status" value="1"/>
</dbReference>
<organism evidence="2 3">
    <name type="scientific">Actinocatenispora thailandica</name>
    <dbReference type="NCBI Taxonomy" id="227318"/>
    <lineage>
        <taxon>Bacteria</taxon>
        <taxon>Bacillati</taxon>
        <taxon>Actinomycetota</taxon>
        <taxon>Actinomycetes</taxon>
        <taxon>Micromonosporales</taxon>
        <taxon>Micromonosporaceae</taxon>
        <taxon>Actinocatenispora</taxon>
    </lineage>
</organism>
<protein>
    <submittedName>
        <fullName evidence="2">ABC transporter permease</fullName>
    </submittedName>
</protein>
<feature type="transmembrane region" description="Helical" evidence="1">
    <location>
        <begin position="187"/>
        <end position="209"/>
    </location>
</feature>
<sequence>MGIDVPWPRPGTFRTSLALAGAGFRRWATYRQAMLAGAFTNTIFGFLRCSVMLAVAGGAGGVAAGYRGPQLVTYVWVGQGLLAVVQLWGWTELADRVRTGDVQSDLLRPIHPVLTYLTADLGRAGFAMCTRFAAPLVVGALAFQLYVPHRLATYPLALVSVFAATVVSFGVRYLVNLTSFWLLDIRGVLVAWLLCANVLTGLYFPLAFLPGWLQPILWYGTPFPSILQAPVDVLVERGTAAHQLSIVAVQLGWAAAVLALSVLVQRRAERRLVVQGG</sequence>
<dbReference type="Proteomes" id="UP000611640">
    <property type="component" value="Chromosome"/>
</dbReference>
<name>A0A7R7HYX7_9ACTN</name>
<keyword evidence="1" id="KW-1133">Transmembrane helix</keyword>
<evidence type="ECO:0000313" key="2">
    <source>
        <dbReference type="EMBL" id="BCJ36739.1"/>
    </source>
</evidence>
<feature type="transmembrane region" description="Helical" evidence="1">
    <location>
        <begin position="71"/>
        <end position="90"/>
    </location>
</feature>
<keyword evidence="3" id="KW-1185">Reference proteome</keyword>
<dbReference type="PANTHER" id="PTHR36832">
    <property type="entry name" value="SLR1174 PROTEIN-RELATED"/>
    <property type="match status" value="1"/>
</dbReference>
<dbReference type="KEGG" id="atl:Athai_42420"/>
<keyword evidence="1" id="KW-0472">Membrane</keyword>
<dbReference type="InterPro" id="IPR010390">
    <property type="entry name" value="ABC-2_transporter-like"/>
</dbReference>
<evidence type="ECO:0000313" key="3">
    <source>
        <dbReference type="Proteomes" id="UP000611640"/>
    </source>
</evidence>
<gene>
    <name evidence="2" type="ORF">Athai_42420</name>
</gene>
<feature type="transmembrane region" description="Helical" evidence="1">
    <location>
        <begin position="152"/>
        <end position="175"/>
    </location>
</feature>
<dbReference type="EMBL" id="AP023355">
    <property type="protein sequence ID" value="BCJ36739.1"/>
    <property type="molecule type" value="Genomic_DNA"/>
</dbReference>
<evidence type="ECO:0000256" key="1">
    <source>
        <dbReference type="SAM" id="Phobius"/>
    </source>
</evidence>
<accession>A0A7R7HYX7</accession>
<dbReference type="AlphaFoldDB" id="A0A7R7HYX7"/>
<dbReference type="Pfam" id="PF06182">
    <property type="entry name" value="ABC2_membrane_6"/>
    <property type="match status" value="1"/>
</dbReference>
<reference evidence="2 3" key="1">
    <citation type="submission" date="2020-08" db="EMBL/GenBank/DDBJ databases">
        <title>Whole genome shotgun sequence of Actinocatenispora thailandica NBRC 105041.</title>
        <authorList>
            <person name="Komaki H."/>
            <person name="Tamura T."/>
        </authorList>
    </citation>
    <scope>NUCLEOTIDE SEQUENCE [LARGE SCALE GENOMIC DNA]</scope>
    <source>
        <strain evidence="2 3">NBRC 105041</strain>
    </source>
</reference>
<feature type="transmembrane region" description="Helical" evidence="1">
    <location>
        <begin position="124"/>
        <end position="146"/>
    </location>
</feature>
<feature type="transmembrane region" description="Helical" evidence="1">
    <location>
        <begin position="35"/>
        <end position="59"/>
    </location>
</feature>